<dbReference type="Proteomes" id="UP000887159">
    <property type="component" value="Unassembled WGS sequence"/>
</dbReference>
<protein>
    <submittedName>
        <fullName evidence="1">Uncharacterized protein</fullName>
    </submittedName>
</protein>
<dbReference type="EMBL" id="BMAU01021227">
    <property type="protein sequence ID" value="GFY01418.1"/>
    <property type="molecule type" value="Genomic_DNA"/>
</dbReference>
<evidence type="ECO:0000313" key="2">
    <source>
        <dbReference type="Proteomes" id="UP000887159"/>
    </source>
</evidence>
<proteinExistence type="predicted"/>
<organism evidence="1 2">
    <name type="scientific">Trichonephila clavipes</name>
    <name type="common">Golden silk orbweaver</name>
    <name type="synonym">Nephila clavipes</name>
    <dbReference type="NCBI Taxonomy" id="2585209"/>
    <lineage>
        <taxon>Eukaryota</taxon>
        <taxon>Metazoa</taxon>
        <taxon>Ecdysozoa</taxon>
        <taxon>Arthropoda</taxon>
        <taxon>Chelicerata</taxon>
        <taxon>Arachnida</taxon>
        <taxon>Araneae</taxon>
        <taxon>Araneomorphae</taxon>
        <taxon>Entelegynae</taxon>
        <taxon>Araneoidea</taxon>
        <taxon>Nephilidae</taxon>
        <taxon>Trichonephila</taxon>
    </lineage>
</organism>
<gene>
    <name evidence="1" type="ORF">TNCV_850261</name>
</gene>
<accession>A0A8X6VB30</accession>
<name>A0A8X6VB30_TRICX</name>
<reference evidence="1" key="1">
    <citation type="submission" date="2020-08" db="EMBL/GenBank/DDBJ databases">
        <title>Multicomponent nature underlies the extraordinary mechanical properties of spider dragline silk.</title>
        <authorList>
            <person name="Kono N."/>
            <person name="Nakamura H."/>
            <person name="Mori M."/>
            <person name="Yoshida Y."/>
            <person name="Ohtoshi R."/>
            <person name="Malay A.D."/>
            <person name="Moran D.A.P."/>
            <person name="Tomita M."/>
            <person name="Numata K."/>
            <person name="Arakawa K."/>
        </authorList>
    </citation>
    <scope>NUCLEOTIDE SEQUENCE</scope>
</reference>
<keyword evidence="2" id="KW-1185">Reference proteome</keyword>
<dbReference type="AlphaFoldDB" id="A0A8X6VB30"/>
<evidence type="ECO:0000313" key="1">
    <source>
        <dbReference type="EMBL" id="GFY01418.1"/>
    </source>
</evidence>
<sequence>MVKTDKPKVEQPIVGKSCNAYMGVADMMVNLEEDKEDVQELLNFKNQELTTGELIEMFNQEQDIEELESIDAVQSNYGWKFDRRPQFSGAQKGGA</sequence>
<comment type="caution">
    <text evidence="1">The sequence shown here is derived from an EMBL/GenBank/DDBJ whole genome shotgun (WGS) entry which is preliminary data.</text>
</comment>